<dbReference type="AlphaFoldDB" id="A0AAV4IZN5"/>
<dbReference type="Proteomes" id="UP000762676">
    <property type="component" value="Unassembled WGS sequence"/>
</dbReference>
<sequence>MHHITTLKERCHLSNDRKPICRVPKIPPNKGIKSPEVITHLKNQDTNKKTDPALLKLEAEITILTYPPDWIHIYTDGSAFKATVNAGYGVYACFPDGTSKEIYGACGETCSYYEAETIGIQSALELLNTTLNKIQQQNKCSDFLRLPISTPGAARRNDKRH</sequence>
<protein>
    <recommendedName>
        <fullName evidence="3">RNase H type-1 domain-containing protein</fullName>
    </recommendedName>
</protein>
<dbReference type="EMBL" id="BMAT01009888">
    <property type="protein sequence ID" value="GFS15904.1"/>
    <property type="molecule type" value="Genomic_DNA"/>
</dbReference>
<name>A0AAV4IZN5_9GAST</name>
<keyword evidence="2" id="KW-1185">Reference proteome</keyword>
<evidence type="ECO:0000313" key="2">
    <source>
        <dbReference type="Proteomes" id="UP000762676"/>
    </source>
</evidence>
<reference evidence="1 2" key="1">
    <citation type="journal article" date="2021" name="Elife">
        <title>Chloroplast acquisition without the gene transfer in kleptoplastic sea slugs, Plakobranchus ocellatus.</title>
        <authorList>
            <person name="Maeda T."/>
            <person name="Takahashi S."/>
            <person name="Yoshida T."/>
            <person name="Shimamura S."/>
            <person name="Takaki Y."/>
            <person name="Nagai Y."/>
            <person name="Toyoda A."/>
            <person name="Suzuki Y."/>
            <person name="Arimoto A."/>
            <person name="Ishii H."/>
            <person name="Satoh N."/>
            <person name="Nishiyama T."/>
            <person name="Hasebe M."/>
            <person name="Maruyama T."/>
            <person name="Minagawa J."/>
            <person name="Obokata J."/>
            <person name="Shigenobu S."/>
        </authorList>
    </citation>
    <scope>NUCLEOTIDE SEQUENCE [LARGE SCALE GENOMIC DNA]</scope>
</reference>
<dbReference type="InterPro" id="IPR012337">
    <property type="entry name" value="RNaseH-like_sf"/>
</dbReference>
<gene>
    <name evidence="1" type="ORF">ElyMa_004945500</name>
</gene>
<organism evidence="1 2">
    <name type="scientific">Elysia marginata</name>
    <dbReference type="NCBI Taxonomy" id="1093978"/>
    <lineage>
        <taxon>Eukaryota</taxon>
        <taxon>Metazoa</taxon>
        <taxon>Spiralia</taxon>
        <taxon>Lophotrochozoa</taxon>
        <taxon>Mollusca</taxon>
        <taxon>Gastropoda</taxon>
        <taxon>Heterobranchia</taxon>
        <taxon>Euthyneura</taxon>
        <taxon>Panpulmonata</taxon>
        <taxon>Sacoglossa</taxon>
        <taxon>Placobranchoidea</taxon>
        <taxon>Plakobranchidae</taxon>
        <taxon>Elysia</taxon>
    </lineage>
</organism>
<dbReference type="SUPFAM" id="SSF53098">
    <property type="entry name" value="Ribonuclease H-like"/>
    <property type="match status" value="1"/>
</dbReference>
<accession>A0AAV4IZN5</accession>
<proteinExistence type="predicted"/>
<comment type="caution">
    <text evidence="1">The sequence shown here is derived from an EMBL/GenBank/DDBJ whole genome shotgun (WGS) entry which is preliminary data.</text>
</comment>
<evidence type="ECO:0000313" key="1">
    <source>
        <dbReference type="EMBL" id="GFS15904.1"/>
    </source>
</evidence>
<evidence type="ECO:0008006" key="3">
    <source>
        <dbReference type="Google" id="ProtNLM"/>
    </source>
</evidence>
<dbReference type="GO" id="GO:0003676">
    <property type="term" value="F:nucleic acid binding"/>
    <property type="evidence" value="ECO:0007669"/>
    <property type="project" value="InterPro"/>
</dbReference>
<dbReference type="InterPro" id="IPR036397">
    <property type="entry name" value="RNaseH_sf"/>
</dbReference>
<dbReference type="Gene3D" id="3.30.420.10">
    <property type="entry name" value="Ribonuclease H-like superfamily/Ribonuclease H"/>
    <property type="match status" value="1"/>
</dbReference>